<evidence type="ECO:0000313" key="9">
    <source>
        <dbReference type="Proteomes" id="UP000824205"/>
    </source>
</evidence>
<comment type="subcellular location">
    <subcellularLocation>
        <location evidence="1 6">Cell membrane</location>
        <topology evidence="1 6">Multi-pass membrane protein</topology>
    </subcellularLocation>
</comment>
<evidence type="ECO:0000256" key="1">
    <source>
        <dbReference type="ARBA" id="ARBA00004651"/>
    </source>
</evidence>
<protein>
    <recommendedName>
        <fullName evidence="6">TVP38/TMEM64 family membrane protein</fullName>
    </recommendedName>
</protein>
<reference evidence="8" key="1">
    <citation type="journal article" date="2021" name="PeerJ">
        <title>Extensive microbial diversity within the chicken gut microbiome revealed by metagenomics and culture.</title>
        <authorList>
            <person name="Gilroy R."/>
            <person name="Ravi A."/>
            <person name="Getino M."/>
            <person name="Pursley I."/>
            <person name="Horton D.L."/>
            <person name="Alikhan N.F."/>
            <person name="Baker D."/>
            <person name="Gharbi K."/>
            <person name="Hall N."/>
            <person name="Watson M."/>
            <person name="Adriaenssens E.M."/>
            <person name="Foster-Nyarko E."/>
            <person name="Jarju S."/>
            <person name="Secka A."/>
            <person name="Antonio M."/>
            <person name="Oren A."/>
            <person name="Chaudhuri R.R."/>
            <person name="La Ragione R."/>
            <person name="Hildebrand F."/>
            <person name="Pallen M.J."/>
        </authorList>
    </citation>
    <scope>NUCLEOTIDE SEQUENCE</scope>
    <source>
        <strain evidence="8">421</strain>
    </source>
</reference>
<keyword evidence="3 6" id="KW-0812">Transmembrane</keyword>
<feature type="transmembrane region" description="Helical" evidence="6">
    <location>
        <begin position="145"/>
        <end position="167"/>
    </location>
</feature>
<comment type="caution">
    <text evidence="8">The sequence shown here is derived from an EMBL/GenBank/DDBJ whole genome shotgun (WGS) entry which is preliminary data.</text>
</comment>
<feature type="transmembrane region" description="Helical" evidence="6">
    <location>
        <begin position="90"/>
        <end position="114"/>
    </location>
</feature>
<evidence type="ECO:0000259" key="7">
    <source>
        <dbReference type="Pfam" id="PF09335"/>
    </source>
</evidence>
<dbReference type="EMBL" id="DXGE01000015">
    <property type="protein sequence ID" value="HIW85548.1"/>
    <property type="molecule type" value="Genomic_DNA"/>
</dbReference>
<feature type="transmembrane region" description="Helical" evidence="6">
    <location>
        <begin position="173"/>
        <end position="193"/>
    </location>
</feature>
<evidence type="ECO:0000256" key="3">
    <source>
        <dbReference type="ARBA" id="ARBA00022692"/>
    </source>
</evidence>
<feature type="transmembrane region" description="Helical" evidence="6">
    <location>
        <begin position="57"/>
        <end position="78"/>
    </location>
</feature>
<keyword evidence="4 6" id="KW-1133">Transmembrane helix</keyword>
<proteinExistence type="inferred from homology"/>
<evidence type="ECO:0000313" key="8">
    <source>
        <dbReference type="EMBL" id="HIW85548.1"/>
    </source>
</evidence>
<comment type="similarity">
    <text evidence="6">Belongs to the TVP38/TMEM64 family.</text>
</comment>
<feature type="domain" description="VTT" evidence="7">
    <location>
        <begin position="78"/>
        <end position="196"/>
    </location>
</feature>
<dbReference type="Pfam" id="PF09335">
    <property type="entry name" value="VTT_dom"/>
    <property type="match status" value="1"/>
</dbReference>
<evidence type="ECO:0000256" key="6">
    <source>
        <dbReference type="RuleBase" id="RU366058"/>
    </source>
</evidence>
<name>A0A9D1RCG3_9FIRM</name>
<gene>
    <name evidence="8" type="ORF">IAA48_03545</name>
</gene>
<dbReference type="InterPro" id="IPR015414">
    <property type="entry name" value="TMEM64"/>
</dbReference>
<evidence type="ECO:0000256" key="5">
    <source>
        <dbReference type="ARBA" id="ARBA00023136"/>
    </source>
</evidence>
<organism evidence="8 9">
    <name type="scientific">Candidatus Eubacterium faecipullorum</name>
    <dbReference type="NCBI Taxonomy" id="2838571"/>
    <lineage>
        <taxon>Bacteria</taxon>
        <taxon>Bacillati</taxon>
        <taxon>Bacillota</taxon>
        <taxon>Clostridia</taxon>
        <taxon>Eubacteriales</taxon>
        <taxon>Eubacteriaceae</taxon>
        <taxon>Eubacterium</taxon>
    </lineage>
</organism>
<dbReference type="PANTHER" id="PTHR12677">
    <property type="entry name" value="GOLGI APPARATUS MEMBRANE PROTEIN TVP38-RELATED"/>
    <property type="match status" value="1"/>
</dbReference>
<accession>A0A9D1RCG3</accession>
<sequence>MNGILKLKSISKRQWALAGASAAVMLAGFLALYLTLGRELLSVISDRQVFKAWLDGFSVPANAVFVFIRAFQTVIKIIPAEPLEIGSGYVWGTFGGFFYCMLGTEIGSLIILALTRLFGVRFVNLFVDTNKINEWAFIKDSKRKYLLLFIIYLIPGTPKDIITYFIGLTDTKILPFLVITGIARIPAIISSTYCGSRLIDNNYTLFIVVFALITVASALGTYFGTKYMKKIKEA</sequence>
<dbReference type="AlphaFoldDB" id="A0A9D1RCG3"/>
<dbReference type="GO" id="GO:0005886">
    <property type="term" value="C:plasma membrane"/>
    <property type="evidence" value="ECO:0007669"/>
    <property type="project" value="UniProtKB-SubCell"/>
</dbReference>
<evidence type="ECO:0000256" key="4">
    <source>
        <dbReference type="ARBA" id="ARBA00022989"/>
    </source>
</evidence>
<dbReference type="InterPro" id="IPR032816">
    <property type="entry name" value="VTT_dom"/>
</dbReference>
<evidence type="ECO:0000256" key="2">
    <source>
        <dbReference type="ARBA" id="ARBA00022475"/>
    </source>
</evidence>
<dbReference type="Proteomes" id="UP000824205">
    <property type="component" value="Unassembled WGS sequence"/>
</dbReference>
<dbReference type="PANTHER" id="PTHR12677:SF59">
    <property type="entry name" value="GOLGI APPARATUS MEMBRANE PROTEIN TVP38-RELATED"/>
    <property type="match status" value="1"/>
</dbReference>
<feature type="transmembrane region" description="Helical" evidence="6">
    <location>
        <begin position="15"/>
        <end position="36"/>
    </location>
</feature>
<reference evidence="8" key="2">
    <citation type="submission" date="2021-04" db="EMBL/GenBank/DDBJ databases">
        <authorList>
            <person name="Gilroy R."/>
        </authorList>
    </citation>
    <scope>NUCLEOTIDE SEQUENCE</scope>
    <source>
        <strain evidence="8">421</strain>
    </source>
</reference>
<keyword evidence="2 6" id="KW-1003">Cell membrane</keyword>
<keyword evidence="5 6" id="KW-0472">Membrane</keyword>
<feature type="transmembrane region" description="Helical" evidence="6">
    <location>
        <begin position="205"/>
        <end position="224"/>
    </location>
</feature>